<proteinExistence type="predicted"/>
<comment type="caution">
    <text evidence="1">The sequence shown here is derived from an EMBL/GenBank/DDBJ whole genome shotgun (WGS) entry which is preliminary data.</text>
</comment>
<organism evidence="1 2">
    <name type="scientific">Symbiodinium pilosum</name>
    <name type="common">Dinoflagellate</name>
    <dbReference type="NCBI Taxonomy" id="2952"/>
    <lineage>
        <taxon>Eukaryota</taxon>
        <taxon>Sar</taxon>
        <taxon>Alveolata</taxon>
        <taxon>Dinophyceae</taxon>
        <taxon>Suessiales</taxon>
        <taxon>Symbiodiniaceae</taxon>
        <taxon>Symbiodinium</taxon>
    </lineage>
</organism>
<dbReference type="AlphaFoldDB" id="A0A812YAT6"/>
<sequence>MAQYFDELQDNPLERKKLVEEILNSEVWESKEAKAKRPQLQGSQGAGQCYVTFGAFQHGGVVGVTNAAMEFIEVAAKAAKLVQDFPGKVFTSVVLTKNAVMPLHRDIFNLKGSFNLVCPLKVGKGSAIWQEMKFGDEFCGNFEFREVDGKEVPGQKMSVEKPVKVIPQALEDVKVAAMVVECEDGEVFSVGVASGS</sequence>
<dbReference type="Proteomes" id="UP000649617">
    <property type="component" value="Unassembled WGS sequence"/>
</dbReference>
<evidence type="ECO:0000313" key="2">
    <source>
        <dbReference type="Proteomes" id="UP000649617"/>
    </source>
</evidence>
<keyword evidence="2" id="KW-1185">Reference proteome</keyword>
<evidence type="ECO:0000313" key="1">
    <source>
        <dbReference type="EMBL" id="CAE7773901.1"/>
    </source>
</evidence>
<dbReference type="OrthoDB" id="448075at2759"/>
<accession>A0A812YAT6</accession>
<feature type="non-terminal residue" evidence="1">
    <location>
        <position position="1"/>
    </location>
</feature>
<name>A0A812YAT6_SYMPI</name>
<gene>
    <name evidence="1" type="ORF">SPIL2461_LOCUS22861</name>
</gene>
<dbReference type="EMBL" id="CAJNIZ010047703">
    <property type="protein sequence ID" value="CAE7773901.1"/>
    <property type="molecule type" value="Genomic_DNA"/>
</dbReference>
<protein>
    <submittedName>
        <fullName evidence="1">Uncharacterized protein</fullName>
    </submittedName>
</protein>
<reference evidence="1" key="1">
    <citation type="submission" date="2021-02" db="EMBL/GenBank/DDBJ databases">
        <authorList>
            <person name="Dougan E. K."/>
            <person name="Rhodes N."/>
            <person name="Thang M."/>
            <person name="Chan C."/>
        </authorList>
    </citation>
    <scope>NUCLEOTIDE SEQUENCE</scope>
</reference>